<dbReference type="RefSeq" id="WP_042530981.1">
    <property type="nucleotide sequence ID" value="NZ_CAXOIH010000028.1"/>
</dbReference>
<dbReference type="OrthoDB" id="2910128at2"/>
<dbReference type="EMBL" id="CDGG01000001">
    <property type="protein sequence ID" value="CEI81683.1"/>
    <property type="molecule type" value="Genomic_DNA"/>
</dbReference>
<organism evidence="1 2">
    <name type="scientific">Oceanobacillus oncorhynchi</name>
    <dbReference type="NCBI Taxonomy" id="545501"/>
    <lineage>
        <taxon>Bacteria</taxon>
        <taxon>Bacillati</taxon>
        <taxon>Bacillota</taxon>
        <taxon>Bacilli</taxon>
        <taxon>Bacillales</taxon>
        <taxon>Bacillaceae</taxon>
        <taxon>Oceanobacillus</taxon>
    </lineage>
</organism>
<evidence type="ECO:0000313" key="1">
    <source>
        <dbReference type="EMBL" id="CEI81683.1"/>
    </source>
</evidence>
<protein>
    <submittedName>
        <fullName evidence="1">Asp/Glu/Hydantoin racemase</fullName>
    </submittedName>
</protein>
<accession>A0A0A1MF10</accession>
<dbReference type="Proteomes" id="UP000040453">
    <property type="component" value="Unassembled WGS sequence"/>
</dbReference>
<sequence>MRKRMGCLHAHYSNIKYLDDVLSEFNIELIHFVDPALMYRVTSDEKFQESDAQKKVNEQIAWMAQCDVDAILITCTNYIGLLKEDQLSIAVPIIKIDEPFFDSICQIDQPQVILFSNPATVKGTMERLKQHADCHQQPLDIEVKIIYDTFDLIMQGMKKEYNQKISEFLNQMTKDNNKIISVAQLSMVEASRQVEGNSSKPIINPLDTLVSFMVEHLKLEKNDNVLY</sequence>
<evidence type="ECO:0000313" key="2">
    <source>
        <dbReference type="Proteomes" id="UP000040453"/>
    </source>
</evidence>
<proteinExistence type="predicted"/>
<name>A0A0A1MF10_9BACI</name>
<gene>
    <name evidence="1" type="ORF">BN997_01518</name>
</gene>
<dbReference type="AlphaFoldDB" id="A0A0A1MF10"/>
<reference evidence="1 2" key="1">
    <citation type="submission" date="2014-11" db="EMBL/GenBank/DDBJ databases">
        <authorList>
            <person name="Urmite Genomes Urmite Genomes"/>
        </authorList>
    </citation>
    <scope>NUCLEOTIDE SEQUENCE [LARGE SCALE GENOMIC DNA]</scope>
    <source>
        <strain evidence="1 2">Oc5</strain>
    </source>
</reference>
<keyword evidence="2" id="KW-1185">Reference proteome</keyword>
<dbReference type="STRING" id="545501.BN997_01518"/>